<dbReference type="InterPro" id="IPR008949">
    <property type="entry name" value="Isoprenoid_synthase_dom_sf"/>
</dbReference>
<dbReference type="InterPro" id="IPR033904">
    <property type="entry name" value="Trans_IPPS_HH"/>
</dbReference>
<dbReference type="EMBL" id="QPMH01000015">
    <property type="protein sequence ID" value="RDD61132.1"/>
    <property type="molecule type" value="Genomic_DNA"/>
</dbReference>
<dbReference type="Pfam" id="PF00494">
    <property type="entry name" value="SQS_PSY"/>
    <property type="match status" value="1"/>
</dbReference>
<dbReference type="SUPFAM" id="SSF48576">
    <property type="entry name" value="Terpenoid synthases"/>
    <property type="match status" value="1"/>
</dbReference>
<evidence type="ECO:0000313" key="1">
    <source>
        <dbReference type="EMBL" id="RDD61132.1"/>
    </source>
</evidence>
<dbReference type="NCBIfam" id="TIGR03464">
    <property type="entry name" value="HpnC"/>
    <property type="match status" value="1"/>
</dbReference>
<dbReference type="AlphaFoldDB" id="A0A369T8A9"/>
<dbReference type="Gene3D" id="1.10.600.10">
    <property type="entry name" value="Farnesyl Diphosphate Synthase"/>
    <property type="match status" value="1"/>
</dbReference>
<dbReference type="Proteomes" id="UP000253941">
    <property type="component" value="Unassembled WGS sequence"/>
</dbReference>
<keyword evidence="2" id="KW-1185">Reference proteome</keyword>
<proteinExistence type="predicted"/>
<accession>A0A369T8A9</accession>
<dbReference type="GO" id="GO:0016114">
    <property type="term" value="P:terpenoid biosynthetic process"/>
    <property type="evidence" value="ECO:0007669"/>
    <property type="project" value="UniProtKB-ARBA"/>
</dbReference>
<dbReference type="SFLD" id="SFLDG01018">
    <property type="entry name" value="Squalene/Phytoene_Synthase_Lik"/>
    <property type="match status" value="1"/>
</dbReference>
<organism evidence="1 2">
    <name type="scientific">Ferruginivarius sediminum</name>
    <dbReference type="NCBI Taxonomy" id="2661937"/>
    <lineage>
        <taxon>Bacteria</taxon>
        <taxon>Pseudomonadati</taxon>
        <taxon>Pseudomonadota</taxon>
        <taxon>Alphaproteobacteria</taxon>
        <taxon>Rhodospirillales</taxon>
        <taxon>Rhodospirillaceae</taxon>
        <taxon>Ferruginivarius</taxon>
    </lineage>
</organism>
<dbReference type="SFLD" id="SFLDS00005">
    <property type="entry name" value="Isoprenoid_Synthase_Type_I"/>
    <property type="match status" value="1"/>
</dbReference>
<dbReference type="GO" id="GO:0051996">
    <property type="term" value="F:squalene synthase [NAD(P)H] activity"/>
    <property type="evidence" value="ECO:0007669"/>
    <property type="project" value="UniProtKB-EC"/>
</dbReference>
<dbReference type="GO" id="GO:0004311">
    <property type="term" value="F:geranylgeranyl diphosphate synthase activity"/>
    <property type="evidence" value="ECO:0007669"/>
    <property type="project" value="InterPro"/>
</dbReference>
<sequence>MAQQIETPSGKWAGDENFPVASRLIARRLRAPVMRFYAFARAIDDIADSPELSPDDKIARLDAFADALSGGTNPGDPALAKAEALRKTLEETGVTAQHGLDLVTAFKQDAVKNRYADWQELMGYCRYSAEPVGRFLLDLHGEDRALWPFSDALCTLLQVLNHLQDCADDYRKLDRVYLPESWLAVEGESIEALARPSASPGLRRVIDRCLGGVEELLAPAAELPRRLRDPRLAMESAAIVRLARAITKALHRRDPLAERVELSKPAKLAVAVRGVVSIVFERRHGPMPAVAGQATGTPS</sequence>
<comment type="caution">
    <text evidence="1">The sequence shown here is derived from an EMBL/GenBank/DDBJ whole genome shotgun (WGS) entry which is preliminary data.</text>
</comment>
<dbReference type="EC" id="2.5.1.21" evidence="1"/>
<dbReference type="SFLD" id="SFLDG01212">
    <property type="entry name" value="Phytoene_synthase_like"/>
    <property type="match status" value="1"/>
</dbReference>
<reference evidence="1 2" key="1">
    <citation type="submission" date="2018-07" db="EMBL/GenBank/DDBJ databases">
        <title>Venubactetium sediminum gen. nov., sp. nov., isolated from a marine solar saltern.</title>
        <authorList>
            <person name="Wang S."/>
        </authorList>
    </citation>
    <scope>NUCLEOTIDE SEQUENCE [LARGE SCALE GENOMIC DNA]</scope>
    <source>
        <strain evidence="1 2">WD2A32</strain>
    </source>
</reference>
<protein>
    <submittedName>
        <fullName evidence="1">Squalene synthase HpnC</fullName>
        <ecNumber evidence="1">2.5.1.21</ecNumber>
    </submittedName>
</protein>
<dbReference type="CDD" id="cd00683">
    <property type="entry name" value="Trans_IPPS_HH"/>
    <property type="match status" value="1"/>
</dbReference>
<dbReference type="InterPro" id="IPR044843">
    <property type="entry name" value="Trans_IPPS_bact-type"/>
</dbReference>
<evidence type="ECO:0000313" key="2">
    <source>
        <dbReference type="Proteomes" id="UP000253941"/>
    </source>
</evidence>
<dbReference type="RefSeq" id="WP_114582960.1">
    <property type="nucleotide sequence ID" value="NZ_QPMH01000015.1"/>
</dbReference>
<dbReference type="InterPro" id="IPR002060">
    <property type="entry name" value="Squ/phyt_synthse"/>
</dbReference>
<keyword evidence="1" id="KW-0808">Transferase</keyword>
<dbReference type="PANTHER" id="PTHR31480">
    <property type="entry name" value="BIFUNCTIONAL LYCOPENE CYCLASE/PHYTOENE SYNTHASE"/>
    <property type="match status" value="1"/>
</dbReference>
<gene>
    <name evidence="1" type="primary">hpnC</name>
    <name evidence="1" type="ORF">DRB17_14650</name>
</gene>
<name>A0A369T8A9_9PROT</name>
<dbReference type="InterPro" id="IPR017827">
    <property type="entry name" value="HSQ_synthase_HpnC"/>
</dbReference>